<dbReference type="EnsemblProtists" id="EKX50054">
    <property type="protein sequence ID" value="EKX50054"/>
    <property type="gene ID" value="GUITHDRAFT_135723"/>
</dbReference>
<dbReference type="InterPro" id="IPR036691">
    <property type="entry name" value="Endo/exonu/phosph_ase_sf"/>
</dbReference>
<dbReference type="OMA" id="HPCHELR"/>
<evidence type="ECO:0000256" key="2">
    <source>
        <dbReference type="ARBA" id="ARBA00009678"/>
    </source>
</evidence>
<keyword evidence="4" id="KW-0378">Hydrolase</keyword>
<dbReference type="eggNOG" id="KOG0566">
    <property type="taxonomic scope" value="Eukaryota"/>
</dbReference>
<dbReference type="GO" id="GO:0004439">
    <property type="term" value="F:phosphatidylinositol-4,5-bisphosphate 5-phosphatase activity"/>
    <property type="evidence" value="ECO:0007669"/>
    <property type="project" value="UniProtKB-EC"/>
</dbReference>
<organism evidence="6">
    <name type="scientific">Guillardia theta (strain CCMP2712)</name>
    <name type="common">Cryptophyte</name>
    <dbReference type="NCBI Taxonomy" id="905079"/>
    <lineage>
        <taxon>Eukaryota</taxon>
        <taxon>Cryptophyceae</taxon>
        <taxon>Pyrenomonadales</taxon>
        <taxon>Geminigeraceae</taxon>
        <taxon>Guillardia</taxon>
    </lineage>
</organism>
<evidence type="ECO:0000256" key="4">
    <source>
        <dbReference type="ARBA" id="ARBA00022801"/>
    </source>
</evidence>
<dbReference type="OrthoDB" id="7862313at2759"/>
<evidence type="ECO:0000313" key="7">
    <source>
        <dbReference type="EnsemblProtists" id="EKX50054"/>
    </source>
</evidence>
<dbReference type="KEGG" id="gtt:GUITHDRAFT_135723"/>
<dbReference type="SMART" id="SM00128">
    <property type="entry name" value="IPPc"/>
    <property type="match status" value="1"/>
</dbReference>
<dbReference type="PaxDb" id="55529-EKX50054"/>
<gene>
    <name evidence="6" type="ORF">GUITHDRAFT_135723</name>
</gene>
<dbReference type="InterPro" id="IPR002013">
    <property type="entry name" value="SAC_dom"/>
</dbReference>
<dbReference type="AlphaFoldDB" id="L1JP34"/>
<dbReference type="GO" id="GO:0046856">
    <property type="term" value="P:phosphatidylinositol dephosphorylation"/>
    <property type="evidence" value="ECO:0007669"/>
    <property type="project" value="InterPro"/>
</dbReference>
<reference evidence="8" key="2">
    <citation type="submission" date="2012-11" db="EMBL/GenBank/DDBJ databases">
        <authorList>
            <person name="Kuo A."/>
            <person name="Curtis B.A."/>
            <person name="Tanifuji G."/>
            <person name="Burki F."/>
            <person name="Gruber A."/>
            <person name="Irimia M."/>
            <person name="Maruyama S."/>
            <person name="Arias M.C."/>
            <person name="Ball S.G."/>
            <person name="Gile G.H."/>
            <person name="Hirakawa Y."/>
            <person name="Hopkins J.F."/>
            <person name="Rensing S.A."/>
            <person name="Schmutz J."/>
            <person name="Symeonidi A."/>
            <person name="Elias M."/>
            <person name="Eveleigh R.J."/>
            <person name="Herman E.K."/>
            <person name="Klute M.J."/>
            <person name="Nakayama T."/>
            <person name="Obornik M."/>
            <person name="Reyes-Prieto A."/>
            <person name="Armbrust E.V."/>
            <person name="Aves S.J."/>
            <person name="Beiko R.G."/>
            <person name="Coutinho P."/>
            <person name="Dacks J.B."/>
            <person name="Durnford D.G."/>
            <person name="Fast N.M."/>
            <person name="Green B.R."/>
            <person name="Grisdale C."/>
            <person name="Hempe F."/>
            <person name="Henrissat B."/>
            <person name="Hoppner M.P."/>
            <person name="Ishida K.-I."/>
            <person name="Kim E."/>
            <person name="Koreny L."/>
            <person name="Kroth P.G."/>
            <person name="Liu Y."/>
            <person name="Malik S.-B."/>
            <person name="Maier U.G."/>
            <person name="McRose D."/>
            <person name="Mock T."/>
            <person name="Neilson J.A."/>
            <person name="Onodera N.T."/>
            <person name="Poole A.M."/>
            <person name="Pritham E.J."/>
            <person name="Richards T.A."/>
            <person name="Rocap G."/>
            <person name="Roy S.W."/>
            <person name="Sarai C."/>
            <person name="Schaack S."/>
            <person name="Shirato S."/>
            <person name="Slamovits C.H."/>
            <person name="Spencer D.F."/>
            <person name="Suzuki S."/>
            <person name="Worden A.Z."/>
            <person name="Zauner S."/>
            <person name="Barry K."/>
            <person name="Bell C."/>
            <person name="Bharti A.K."/>
            <person name="Crow J.A."/>
            <person name="Grimwood J."/>
            <person name="Kramer R."/>
            <person name="Lindquist E."/>
            <person name="Lucas S."/>
            <person name="Salamov A."/>
            <person name="McFadden G.I."/>
            <person name="Lane C.E."/>
            <person name="Keeling P.J."/>
            <person name="Gray M.W."/>
            <person name="Grigoriev I.V."/>
            <person name="Archibald J.M."/>
        </authorList>
    </citation>
    <scope>NUCLEOTIDE SEQUENCE</scope>
    <source>
        <strain evidence="8">CCMP2712</strain>
    </source>
</reference>
<evidence type="ECO:0000259" key="5">
    <source>
        <dbReference type="PROSITE" id="PS50275"/>
    </source>
</evidence>
<dbReference type="Pfam" id="PF02383">
    <property type="entry name" value="Syja_N"/>
    <property type="match status" value="1"/>
</dbReference>
<dbReference type="PANTHER" id="PTHR11200:SF275">
    <property type="entry name" value="LD06095P"/>
    <property type="match status" value="1"/>
</dbReference>
<name>L1JP34_GUITC</name>
<evidence type="ECO:0000256" key="3">
    <source>
        <dbReference type="ARBA" id="ARBA00013044"/>
    </source>
</evidence>
<dbReference type="SUPFAM" id="SSF56219">
    <property type="entry name" value="DNase I-like"/>
    <property type="match status" value="1"/>
</dbReference>
<dbReference type="Pfam" id="PF22669">
    <property type="entry name" value="Exo_endo_phos2"/>
    <property type="match status" value="1"/>
</dbReference>
<comment type="similarity">
    <text evidence="2">In the central section; belongs to the inositol 1,4,5-trisphosphate 5-phosphatase family.</text>
</comment>
<comment type="similarity">
    <text evidence="1">Belongs to the synaptojanin family.</text>
</comment>
<reference evidence="7" key="3">
    <citation type="submission" date="2016-03" db="UniProtKB">
        <authorList>
            <consortium name="EnsemblProtists"/>
        </authorList>
    </citation>
    <scope>IDENTIFICATION</scope>
</reference>
<evidence type="ECO:0000313" key="6">
    <source>
        <dbReference type="EMBL" id="EKX50054.1"/>
    </source>
</evidence>
<dbReference type="EC" id="3.1.3.36" evidence="3"/>
<keyword evidence="8" id="KW-1185">Reference proteome</keyword>
<feature type="domain" description="SAC" evidence="5">
    <location>
        <begin position="135"/>
        <end position="475"/>
    </location>
</feature>
<reference evidence="6 8" key="1">
    <citation type="journal article" date="2012" name="Nature">
        <title>Algal genomes reveal evolutionary mosaicism and the fate of nucleomorphs.</title>
        <authorList>
            <consortium name="DOE Joint Genome Institute"/>
            <person name="Curtis B.A."/>
            <person name="Tanifuji G."/>
            <person name="Burki F."/>
            <person name="Gruber A."/>
            <person name="Irimia M."/>
            <person name="Maruyama S."/>
            <person name="Arias M.C."/>
            <person name="Ball S.G."/>
            <person name="Gile G.H."/>
            <person name="Hirakawa Y."/>
            <person name="Hopkins J.F."/>
            <person name="Kuo A."/>
            <person name="Rensing S.A."/>
            <person name="Schmutz J."/>
            <person name="Symeonidi A."/>
            <person name="Elias M."/>
            <person name="Eveleigh R.J."/>
            <person name="Herman E.K."/>
            <person name="Klute M.J."/>
            <person name="Nakayama T."/>
            <person name="Obornik M."/>
            <person name="Reyes-Prieto A."/>
            <person name="Armbrust E.V."/>
            <person name="Aves S.J."/>
            <person name="Beiko R.G."/>
            <person name="Coutinho P."/>
            <person name="Dacks J.B."/>
            <person name="Durnford D.G."/>
            <person name="Fast N.M."/>
            <person name="Green B.R."/>
            <person name="Grisdale C.J."/>
            <person name="Hempel F."/>
            <person name="Henrissat B."/>
            <person name="Hoppner M.P."/>
            <person name="Ishida K."/>
            <person name="Kim E."/>
            <person name="Koreny L."/>
            <person name="Kroth P.G."/>
            <person name="Liu Y."/>
            <person name="Malik S.B."/>
            <person name="Maier U.G."/>
            <person name="McRose D."/>
            <person name="Mock T."/>
            <person name="Neilson J.A."/>
            <person name="Onodera N.T."/>
            <person name="Poole A.M."/>
            <person name="Pritham E.J."/>
            <person name="Richards T.A."/>
            <person name="Rocap G."/>
            <person name="Roy S.W."/>
            <person name="Sarai C."/>
            <person name="Schaack S."/>
            <person name="Shirato S."/>
            <person name="Slamovits C.H."/>
            <person name="Spencer D.F."/>
            <person name="Suzuki S."/>
            <person name="Worden A.Z."/>
            <person name="Zauner S."/>
            <person name="Barry K."/>
            <person name="Bell C."/>
            <person name="Bharti A.K."/>
            <person name="Crow J.A."/>
            <person name="Grimwood J."/>
            <person name="Kramer R."/>
            <person name="Lindquist E."/>
            <person name="Lucas S."/>
            <person name="Salamov A."/>
            <person name="McFadden G.I."/>
            <person name="Lane C.E."/>
            <person name="Keeling P.J."/>
            <person name="Gray M.W."/>
            <person name="Grigoriev I.V."/>
            <person name="Archibald J.M."/>
        </authorList>
    </citation>
    <scope>NUCLEOTIDE SEQUENCE</scope>
    <source>
        <strain evidence="6 8">CCMP2712</strain>
    </source>
</reference>
<dbReference type="EMBL" id="JH992980">
    <property type="protein sequence ID" value="EKX50054.1"/>
    <property type="molecule type" value="Genomic_DNA"/>
</dbReference>
<dbReference type="Gene3D" id="3.60.10.10">
    <property type="entry name" value="Endonuclease/exonuclease/phosphatase"/>
    <property type="match status" value="1"/>
</dbReference>
<dbReference type="PANTHER" id="PTHR11200">
    <property type="entry name" value="INOSITOL 5-PHOSPHATASE"/>
    <property type="match status" value="1"/>
</dbReference>
<dbReference type="InterPro" id="IPR046985">
    <property type="entry name" value="IP5"/>
</dbReference>
<protein>
    <recommendedName>
        <fullName evidence="3">phosphoinositide 5-phosphatase</fullName>
        <ecNumber evidence="3">3.1.3.36</ecNumber>
    </recommendedName>
</protein>
<dbReference type="HOGENOM" id="CLU_003016_2_0_1"/>
<dbReference type="Proteomes" id="UP000011087">
    <property type="component" value="Unassembled WGS sequence"/>
</dbReference>
<dbReference type="InterPro" id="IPR000300">
    <property type="entry name" value="IPPc"/>
</dbReference>
<dbReference type="RefSeq" id="XP_005837034.1">
    <property type="nucleotide sequence ID" value="XM_005836977.1"/>
</dbReference>
<sequence>MSSKDLPQPSENVVSREKPMAFTVRFDADNFYCFPRSGGHKGILRIQKETSSFFYEPMPADPPGCCEKLVMAVLGVFHRQTQSFLVVVTDAAVVAKFDDKTICEITRVEFLPFSFNFAPERKARSENVLKEVKALETALSSQGFFFSFDIDLTRSGVIDVFAPSPLAASQDAQEQFEWNKEMLIPAEMFTLQQAPTVDLSLEWMVPVMCGSVQGGELLVSSDDDNFAPQLRSSKLSLAVISRRSRVRSWPRSSSGLDEEGNSADFVETQMILWASNSAGRRTEFRHASMRGSCPLVWGKSSSSSISAAPENESAASLRSHIAKLASIYSDQLVLVGISSSTVSKSSDETMLARSLEAAVKIAGKESSSMDHVQCTSMSMPVDPLDKATGSKFTHDFSMRGMERERQGEERRQTSFHRVHGFDLLEVNNFQTLLALRAMESFLSSLGSSSVPQPLLSLLLTQWAANGISLFRQSTGSDPPSSNSGISSRFSGITGGVASSFYSKFVNTASAIGGFASSSSGGADVALQLLSSLRVTGEEAQLAWRRHGLLAGSEEDLWEGRRVSVFVGSWNVNGKVMSKDEIMGWLLPAVKEWGTEGPDLYVLGLQEAVELGAMSVLKDTGQGILADLSDEDAGKSSVMSRWTQEVEAAIAEIFGSKKELSLIASRQLVGVVLLVFASPSIKSLISNVSVEACRTGLRGMAGNKGGVAVRLCLGYTSCCIMCAHMAAHMKNVTQRNGDYQSIVGDVSFPHLEGFTLRYPQRTARAL</sequence>
<accession>L1JP34</accession>
<dbReference type="GeneID" id="17306531"/>
<dbReference type="PROSITE" id="PS50275">
    <property type="entry name" value="SAC"/>
    <property type="match status" value="1"/>
</dbReference>
<evidence type="ECO:0000313" key="8">
    <source>
        <dbReference type="Proteomes" id="UP000011087"/>
    </source>
</evidence>
<proteinExistence type="inferred from homology"/>
<dbReference type="STRING" id="905079.L1JP34"/>
<evidence type="ECO:0000256" key="1">
    <source>
        <dbReference type="ARBA" id="ARBA00008943"/>
    </source>
</evidence>